<sequence>MEGEGISFIVRIRNEETTLVRSVRSLISITIPHEIVLILHRCTDKSPEIAASLAKENPHVRILTYDHAVSRAGYETLATDATSDHSFIRYSNWCAGQARYPWIFRWDADFVMTRPLMDYINKQEWVPKNLRIGLTAKNKTHENKEYYLYQSSVQTKKYIFWEASVFPSDVISLRLENTFYVIHVSELSDVKTYWTEPPWFETDESHEAREVKERYDKLVAEFGPEPTGMARASNPKCTDIFSKITHANNCVGPSYVKFLA</sequence>
<protein>
    <recommendedName>
        <fullName evidence="1">Glycosyltransferase 2-like domain-containing protein</fullName>
    </recommendedName>
</protein>
<dbReference type="CDD" id="cd00761">
    <property type="entry name" value="Glyco_tranf_GTA_type"/>
    <property type="match status" value="1"/>
</dbReference>
<accession>A0A6C0KAG5</accession>
<name>A0A6C0KAG5_9ZZZZ</name>
<feature type="domain" description="Glycosyltransferase 2-like" evidence="1">
    <location>
        <begin position="7"/>
        <end position="66"/>
    </location>
</feature>
<dbReference type="InterPro" id="IPR029044">
    <property type="entry name" value="Nucleotide-diphossugar_trans"/>
</dbReference>
<organism evidence="2">
    <name type="scientific">viral metagenome</name>
    <dbReference type="NCBI Taxonomy" id="1070528"/>
    <lineage>
        <taxon>unclassified sequences</taxon>
        <taxon>metagenomes</taxon>
        <taxon>organismal metagenomes</taxon>
    </lineage>
</organism>
<dbReference type="EMBL" id="MN740814">
    <property type="protein sequence ID" value="QHU13164.1"/>
    <property type="molecule type" value="Genomic_DNA"/>
</dbReference>
<proteinExistence type="predicted"/>
<evidence type="ECO:0000313" key="2">
    <source>
        <dbReference type="EMBL" id="QHU13164.1"/>
    </source>
</evidence>
<evidence type="ECO:0000259" key="1">
    <source>
        <dbReference type="Pfam" id="PF00535"/>
    </source>
</evidence>
<dbReference type="AlphaFoldDB" id="A0A6C0KAG5"/>
<dbReference type="SUPFAM" id="SSF53448">
    <property type="entry name" value="Nucleotide-diphospho-sugar transferases"/>
    <property type="match status" value="1"/>
</dbReference>
<dbReference type="Gene3D" id="3.90.550.10">
    <property type="entry name" value="Spore Coat Polysaccharide Biosynthesis Protein SpsA, Chain A"/>
    <property type="match status" value="1"/>
</dbReference>
<dbReference type="Pfam" id="PF00535">
    <property type="entry name" value="Glycos_transf_2"/>
    <property type="match status" value="1"/>
</dbReference>
<reference evidence="2" key="1">
    <citation type="journal article" date="2020" name="Nature">
        <title>Giant virus diversity and host interactions through global metagenomics.</title>
        <authorList>
            <person name="Schulz F."/>
            <person name="Roux S."/>
            <person name="Paez-Espino D."/>
            <person name="Jungbluth S."/>
            <person name="Walsh D.A."/>
            <person name="Denef V.J."/>
            <person name="McMahon K.D."/>
            <person name="Konstantinidis K.T."/>
            <person name="Eloe-Fadrosh E.A."/>
            <person name="Kyrpides N.C."/>
            <person name="Woyke T."/>
        </authorList>
    </citation>
    <scope>NUCLEOTIDE SEQUENCE</scope>
    <source>
        <strain evidence="2">GVMAG-S-1101178-127</strain>
    </source>
</reference>
<dbReference type="InterPro" id="IPR001173">
    <property type="entry name" value="Glyco_trans_2-like"/>
</dbReference>